<dbReference type="RefSeq" id="WP_193746952.1">
    <property type="nucleotide sequence ID" value="NZ_JAPYYP010000027.1"/>
</dbReference>
<keyword evidence="3 6" id="KW-0812">Transmembrane</keyword>
<keyword evidence="2" id="KW-1003">Cell membrane</keyword>
<keyword evidence="5 6" id="KW-0472">Membrane</keyword>
<evidence type="ECO:0000256" key="4">
    <source>
        <dbReference type="ARBA" id="ARBA00022989"/>
    </source>
</evidence>
<dbReference type="Proteomes" id="UP001151071">
    <property type="component" value="Unassembled WGS sequence"/>
</dbReference>
<evidence type="ECO:0000256" key="2">
    <source>
        <dbReference type="ARBA" id="ARBA00022475"/>
    </source>
</evidence>
<gene>
    <name evidence="9" type="ORF">O3V59_17685</name>
</gene>
<protein>
    <submittedName>
        <fullName evidence="9">Cache domain-containing protein</fullName>
    </submittedName>
</protein>
<evidence type="ECO:0000256" key="3">
    <source>
        <dbReference type="ARBA" id="ARBA00022692"/>
    </source>
</evidence>
<feature type="domain" description="HD" evidence="7">
    <location>
        <begin position="256"/>
        <end position="387"/>
    </location>
</feature>
<dbReference type="Pfam" id="PF13487">
    <property type="entry name" value="HD_5"/>
    <property type="match status" value="1"/>
</dbReference>
<dbReference type="CDD" id="cd00077">
    <property type="entry name" value="HDc"/>
    <property type="match status" value="1"/>
</dbReference>
<dbReference type="CDD" id="cd18774">
    <property type="entry name" value="PDC2_HK_sensor"/>
    <property type="match status" value="1"/>
</dbReference>
<dbReference type="InterPro" id="IPR003607">
    <property type="entry name" value="HD/PDEase_dom"/>
</dbReference>
<dbReference type="PANTHER" id="PTHR43155">
    <property type="entry name" value="CYCLIC DI-GMP PHOSPHODIESTERASE PA4108-RELATED"/>
    <property type="match status" value="1"/>
</dbReference>
<feature type="domain" description="HD-GYP" evidence="8">
    <location>
        <begin position="234"/>
        <end position="438"/>
    </location>
</feature>
<comment type="caution">
    <text evidence="9">The sequence shown here is derived from an EMBL/GenBank/DDBJ whole genome shotgun (WGS) entry which is preliminary data.</text>
</comment>
<feature type="transmembrane region" description="Helical" evidence="6">
    <location>
        <begin position="197"/>
        <end position="216"/>
    </location>
</feature>
<evidence type="ECO:0000313" key="10">
    <source>
        <dbReference type="Proteomes" id="UP001151071"/>
    </source>
</evidence>
<keyword evidence="4 6" id="KW-1133">Transmembrane helix</keyword>
<dbReference type="Pfam" id="PF17200">
    <property type="entry name" value="sCache_2"/>
    <property type="match status" value="1"/>
</dbReference>
<dbReference type="PROSITE" id="PS51832">
    <property type="entry name" value="HD_GYP"/>
    <property type="match status" value="1"/>
</dbReference>
<evidence type="ECO:0000313" key="9">
    <source>
        <dbReference type="EMBL" id="MDA5110203.1"/>
    </source>
</evidence>
<dbReference type="Gene3D" id="3.30.450.20">
    <property type="entry name" value="PAS domain"/>
    <property type="match status" value="1"/>
</dbReference>
<evidence type="ECO:0000256" key="6">
    <source>
        <dbReference type="SAM" id="Phobius"/>
    </source>
</evidence>
<dbReference type="Gene3D" id="1.10.3210.10">
    <property type="entry name" value="Hypothetical protein af1432"/>
    <property type="match status" value="1"/>
</dbReference>
<dbReference type="EMBL" id="JAPYYP010000027">
    <property type="protein sequence ID" value="MDA5110203.1"/>
    <property type="molecule type" value="Genomic_DNA"/>
</dbReference>
<dbReference type="InterPro" id="IPR037522">
    <property type="entry name" value="HD_GYP_dom"/>
</dbReference>
<dbReference type="SMART" id="SM00471">
    <property type="entry name" value="HDc"/>
    <property type="match status" value="1"/>
</dbReference>
<accession>A0A9X3TTN2</accession>
<feature type="transmembrane region" description="Helical" evidence="6">
    <location>
        <begin position="12"/>
        <end position="31"/>
    </location>
</feature>
<dbReference type="SMART" id="SM01049">
    <property type="entry name" value="Cache_2"/>
    <property type="match status" value="1"/>
</dbReference>
<organism evidence="9 10">
    <name type="scientific">Brevibacillus thermoruber</name>
    <dbReference type="NCBI Taxonomy" id="33942"/>
    <lineage>
        <taxon>Bacteria</taxon>
        <taxon>Bacillati</taxon>
        <taxon>Bacillota</taxon>
        <taxon>Bacilli</taxon>
        <taxon>Bacillales</taxon>
        <taxon>Paenibacillaceae</taxon>
        <taxon>Brevibacillus</taxon>
    </lineage>
</organism>
<comment type="subcellular location">
    <subcellularLocation>
        <location evidence="1">Cell membrane</location>
        <topology evidence="1">Multi-pass membrane protein</topology>
    </subcellularLocation>
</comment>
<reference evidence="9" key="1">
    <citation type="submission" date="2022-12" db="EMBL/GenBank/DDBJ databases">
        <title>Draft genome sequence of the thermophilic strain Brevibacillus thermoruber HT42, isolated from Los Humeros, Puebla, Mexico, with biotechnological potential.</title>
        <authorList>
            <person name="Lara Sanchez J."/>
            <person name="Solis Palacios R."/>
            <person name="Bustos Baena A.S."/>
            <person name="Ruz Baez A.E."/>
            <person name="Espinosa Luna G."/>
            <person name="Oliart Ros R.M."/>
        </authorList>
    </citation>
    <scope>NUCLEOTIDE SEQUENCE</scope>
    <source>
        <strain evidence="9">HT42</strain>
    </source>
</reference>
<sequence>MPLKPATQSRLYPLFLVLLPILFTCVVFFGYSQAQLLYYKNGVQAMDRQLDTVFQILSLFHERVEEGSLTFTEAQQRVKDLIAGPKRPDGTRDSSAVRLTIGEGEILYAFNSQGTLTVHAEWEGQNLNNTPTPEGRYLIREVLNEGKHHLSYQWQPPDGASPESRISVVRYFPQWDWYVGIVTSEERFYQQFSSFKTLLVLLVAGSYLITAVLIYLTQRQEKLLLSSKRRGEQLAEANQSILKSLAVALEERDSYTSGHSQRVAYYMRVIGKQMGMDEAMLDTVYTGGLLHDIGKIGIEDSILLKPGRLTDEEYEIIKAHPVRGEALLRKLFAQAGTQDSQQIETILVITRHHHERFDGKGYPDGLKGEDIPLVARISAVADAFDAMTSSRAYRKGLSFSKACDEIIRNTGTQFCPQVVDAFFQSVTEETFFHAHHISRANQLLLDRFDEAREIALAQPPFNREPGIPQ</sequence>
<dbReference type="InterPro" id="IPR033480">
    <property type="entry name" value="sCache_2"/>
</dbReference>
<evidence type="ECO:0000259" key="8">
    <source>
        <dbReference type="PROSITE" id="PS51832"/>
    </source>
</evidence>
<dbReference type="InterPro" id="IPR006674">
    <property type="entry name" value="HD_domain"/>
</dbReference>
<dbReference type="AlphaFoldDB" id="A0A9X3TTN2"/>
<keyword evidence="10" id="KW-1185">Reference proteome</keyword>
<dbReference type="PROSITE" id="PS51831">
    <property type="entry name" value="HD"/>
    <property type="match status" value="1"/>
</dbReference>
<evidence type="ECO:0000259" key="7">
    <source>
        <dbReference type="PROSITE" id="PS51831"/>
    </source>
</evidence>
<evidence type="ECO:0000256" key="5">
    <source>
        <dbReference type="ARBA" id="ARBA00023136"/>
    </source>
</evidence>
<evidence type="ECO:0000256" key="1">
    <source>
        <dbReference type="ARBA" id="ARBA00004651"/>
    </source>
</evidence>
<dbReference type="GO" id="GO:0005886">
    <property type="term" value="C:plasma membrane"/>
    <property type="evidence" value="ECO:0007669"/>
    <property type="project" value="UniProtKB-SubCell"/>
</dbReference>
<name>A0A9X3TTN2_9BACL</name>
<proteinExistence type="predicted"/>
<dbReference type="SUPFAM" id="SSF109604">
    <property type="entry name" value="HD-domain/PDEase-like"/>
    <property type="match status" value="1"/>
</dbReference>